<evidence type="ECO:0008006" key="3">
    <source>
        <dbReference type="Google" id="ProtNLM"/>
    </source>
</evidence>
<accession>A0A3D9H2G5</accession>
<dbReference type="Proteomes" id="UP000256980">
    <property type="component" value="Unassembled WGS sequence"/>
</dbReference>
<gene>
    <name evidence="1" type="ORF">DFQ10_105275</name>
</gene>
<dbReference type="EMBL" id="QRDV01000005">
    <property type="protein sequence ID" value="RED43675.1"/>
    <property type="molecule type" value="Genomic_DNA"/>
</dbReference>
<dbReference type="OrthoDB" id="1441145at2"/>
<evidence type="ECO:0000313" key="2">
    <source>
        <dbReference type="Proteomes" id="UP000256980"/>
    </source>
</evidence>
<dbReference type="AlphaFoldDB" id="A0A3D9H2G5"/>
<proteinExistence type="predicted"/>
<keyword evidence="2" id="KW-1185">Reference proteome</keyword>
<name>A0A3D9H2G5_9FLAO</name>
<organism evidence="1 2">
    <name type="scientific">Winogradskyella eximia</name>
    <dbReference type="NCBI Taxonomy" id="262006"/>
    <lineage>
        <taxon>Bacteria</taxon>
        <taxon>Pseudomonadati</taxon>
        <taxon>Bacteroidota</taxon>
        <taxon>Flavobacteriia</taxon>
        <taxon>Flavobacteriales</taxon>
        <taxon>Flavobacteriaceae</taxon>
        <taxon>Winogradskyella</taxon>
    </lineage>
</organism>
<dbReference type="RefSeq" id="WP_115817765.1">
    <property type="nucleotide sequence ID" value="NZ_CANKZP010000011.1"/>
</dbReference>
<sequence>MKDFRIRPKDNYINEASWEQLYVLTEHWKSDLVFYHKDLRFLHLLIDKYFMWISNKENIDMVYDIEMNLLEVDKQCALLLAKVNSHLHHLAELVDDPLTYVSPKFREEHQLIEDEMADFVKVFRNNRKEIFKVTEYMIDKEKMVQQLDFTHTKN</sequence>
<evidence type="ECO:0000313" key="1">
    <source>
        <dbReference type="EMBL" id="RED43675.1"/>
    </source>
</evidence>
<reference evidence="1 2" key="1">
    <citation type="submission" date="2018-07" db="EMBL/GenBank/DDBJ databases">
        <title>Genomic Encyclopedia of Type Strains, Phase III (KMG-III): the genomes of soil and plant-associated and newly described type strains.</title>
        <authorList>
            <person name="Whitman W."/>
        </authorList>
    </citation>
    <scope>NUCLEOTIDE SEQUENCE [LARGE SCALE GENOMIC DNA]</scope>
    <source>
        <strain evidence="1 2">CECT 7946</strain>
    </source>
</reference>
<protein>
    <recommendedName>
        <fullName evidence="3">Hemerythrin HHE cation binding domain-containing protein</fullName>
    </recommendedName>
</protein>
<comment type="caution">
    <text evidence="1">The sequence shown here is derived from an EMBL/GenBank/DDBJ whole genome shotgun (WGS) entry which is preliminary data.</text>
</comment>